<keyword evidence="3" id="KW-0238">DNA-binding</keyword>
<dbReference type="Gene3D" id="4.10.240.10">
    <property type="entry name" value="Zn(2)-C6 fungal-type DNA-binding domain"/>
    <property type="match status" value="1"/>
</dbReference>
<evidence type="ECO:0000256" key="5">
    <source>
        <dbReference type="ARBA" id="ARBA00023242"/>
    </source>
</evidence>
<reference evidence="8" key="1">
    <citation type="journal article" date="2023" name="Mol. Phylogenet. Evol.">
        <title>Genome-scale phylogeny and comparative genomics of the fungal order Sordariales.</title>
        <authorList>
            <person name="Hensen N."/>
            <person name="Bonometti L."/>
            <person name="Westerberg I."/>
            <person name="Brannstrom I.O."/>
            <person name="Guillou S."/>
            <person name="Cros-Aarteil S."/>
            <person name="Calhoun S."/>
            <person name="Haridas S."/>
            <person name="Kuo A."/>
            <person name="Mondo S."/>
            <person name="Pangilinan J."/>
            <person name="Riley R."/>
            <person name="LaButti K."/>
            <person name="Andreopoulos B."/>
            <person name="Lipzen A."/>
            <person name="Chen C."/>
            <person name="Yan M."/>
            <person name="Daum C."/>
            <person name="Ng V."/>
            <person name="Clum A."/>
            <person name="Steindorff A."/>
            <person name="Ohm R.A."/>
            <person name="Martin F."/>
            <person name="Silar P."/>
            <person name="Natvig D.O."/>
            <person name="Lalanne C."/>
            <person name="Gautier V."/>
            <person name="Ament-Velasquez S.L."/>
            <person name="Kruys A."/>
            <person name="Hutchinson M.I."/>
            <person name="Powell A.J."/>
            <person name="Barry K."/>
            <person name="Miller A.N."/>
            <person name="Grigoriev I.V."/>
            <person name="Debuchy R."/>
            <person name="Gladieux P."/>
            <person name="Hiltunen Thoren M."/>
            <person name="Johannesson H."/>
        </authorList>
    </citation>
    <scope>NUCLEOTIDE SEQUENCE</scope>
    <source>
        <strain evidence="8">CBS 359.72</strain>
    </source>
</reference>
<dbReference type="GO" id="GO:0008270">
    <property type="term" value="F:zinc ion binding"/>
    <property type="evidence" value="ECO:0007669"/>
    <property type="project" value="InterPro"/>
</dbReference>
<keyword evidence="5" id="KW-0539">Nucleus</keyword>
<dbReference type="InterPro" id="IPR001138">
    <property type="entry name" value="Zn2Cys6_DnaBD"/>
</dbReference>
<dbReference type="AlphaFoldDB" id="A0AAN7CUB8"/>
<organism evidence="8 9">
    <name type="scientific">Corynascus novoguineensis</name>
    <dbReference type="NCBI Taxonomy" id="1126955"/>
    <lineage>
        <taxon>Eukaryota</taxon>
        <taxon>Fungi</taxon>
        <taxon>Dikarya</taxon>
        <taxon>Ascomycota</taxon>
        <taxon>Pezizomycotina</taxon>
        <taxon>Sordariomycetes</taxon>
        <taxon>Sordariomycetidae</taxon>
        <taxon>Sordariales</taxon>
        <taxon>Chaetomiaceae</taxon>
        <taxon>Corynascus</taxon>
    </lineage>
</organism>
<dbReference type="InterPro" id="IPR051089">
    <property type="entry name" value="prtT"/>
</dbReference>
<sequence>MESDASGVSNGMPAPYGRACTNCARAKCRCIYRPNGSGCERCHRLRKECVPSVTVRKRNGKRAHMSRTAQLEAKLEDLVTLLRHQTVPADKASSLSDAGPNVATSTPALSTHSTNSHSEHDSPRSVTAPVLPPQQPDCGSAKAGVGLPCRNSLPGAVLGPPVSTSLAAPIEPPSIPSCTYQPSPAEADEALMIFRKYMLIFLPFVHLPATVTSGQLRVSHPFLWFSIMTVTCKNADRRLVMSEATKRFVAQKVVVDNEKSIDLLLGLLTLLGWAHYHFKKDKPILCVFASLAKSLVFDMGLNKTPGEPHISACVKNYSANPPPKTLEERRAVLACFHLTSQIAYELKRLDPLNWTSHMEECLEELSQQREWEGDDLLVAQVKVQLIVDHLTRAASQSPDGIPPGYVLFSLRSQLQAIKAQLPAHLQHNDTILSHIFCADLAIHEVAMNKPKAAPGGIVSEMQRFEAMEACMSATQGWFDRHFSIPSYVYIGMTFQYWCNMAHCALWLAKLSILDEPGWDRRAVRSRIDVVAVLDRLAAGFDEVAAQRRLDSGPTLEEEPFTKFARLVRTMKTNWASDLAAAEGNSGPSATTIAEPFLDNNAEGMTMPFFPPDESETWIAGLFDINWDL</sequence>
<feature type="compositionally biased region" description="Polar residues" evidence="6">
    <location>
        <begin position="102"/>
        <end position="116"/>
    </location>
</feature>
<evidence type="ECO:0000256" key="3">
    <source>
        <dbReference type="ARBA" id="ARBA00023125"/>
    </source>
</evidence>
<dbReference type="GO" id="GO:0000981">
    <property type="term" value="F:DNA-binding transcription factor activity, RNA polymerase II-specific"/>
    <property type="evidence" value="ECO:0007669"/>
    <property type="project" value="InterPro"/>
</dbReference>
<dbReference type="CDD" id="cd12148">
    <property type="entry name" value="fungal_TF_MHR"/>
    <property type="match status" value="1"/>
</dbReference>
<dbReference type="GO" id="GO:0005634">
    <property type="term" value="C:nucleus"/>
    <property type="evidence" value="ECO:0007669"/>
    <property type="project" value="UniProtKB-SubCell"/>
</dbReference>
<evidence type="ECO:0000256" key="1">
    <source>
        <dbReference type="ARBA" id="ARBA00004123"/>
    </source>
</evidence>
<gene>
    <name evidence="8" type="ORF">C7999DRAFT_13983</name>
</gene>
<dbReference type="Proteomes" id="UP001303647">
    <property type="component" value="Unassembled WGS sequence"/>
</dbReference>
<dbReference type="GO" id="GO:0000976">
    <property type="term" value="F:transcription cis-regulatory region binding"/>
    <property type="evidence" value="ECO:0007669"/>
    <property type="project" value="TreeGrafter"/>
</dbReference>
<proteinExistence type="predicted"/>
<comment type="caution">
    <text evidence="8">The sequence shown here is derived from an EMBL/GenBank/DDBJ whole genome shotgun (WGS) entry which is preliminary data.</text>
</comment>
<keyword evidence="2" id="KW-0805">Transcription regulation</keyword>
<evidence type="ECO:0000256" key="6">
    <source>
        <dbReference type="SAM" id="MobiDB-lite"/>
    </source>
</evidence>
<feature type="domain" description="Zn(2)-C6 fungal-type" evidence="7">
    <location>
        <begin position="19"/>
        <end position="49"/>
    </location>
</feature>
<protein>
    <submittedName>
        <fullName evidence="8">Transcriptional regulator WAR1</fullName>
    </submittedName>
</protein>
<dbReference type="PANTHER" id="PTHR31845">
    <property type="entry name" value="FINGER DOMAIN PROTEIN, PUTATIVE-RELATED"/>
    <property type="match status" value="1"/>
</dbReference>
<dbReference type="PANTHER" id="PTHR31845:SF32">
    <property type="entry name" value="MISCELLANEOUS ZN(II)2CYS6 TRANSCRIPTION FACTOR (EUROFUNG)-RELATED"/>
    <property type="match status" value="1"/>
</dbReference>
<dbReference type="InterPro" id="IPR036864">
    <property type="entry name" value="Zn2-C6_fun-type_DNA-bd_sf"/>
</dbReference>
<evidence type="ECO:0000256" key="2">
    <source>
        <dbReference type="ARBA" id="ARBA00023015"/>
    </source>
</evidence>
<keyword evidence="9" id="KW-1185">Reference proteome</keyword>
<evidence type="ECO:0000313" key="9">
    <source>
        <dbReference type="Proteomes" id="UP001303647"/>
    </source>
</evidence>
<dbReference type="EMBL" id="MU857643">
    <property type="protein sequence ID" value="KAK4248080.1"/>
    <property type="molecule type" value="Genomic_DNA"/>
</dbReference>
<name>A0AAN7CUB8_9PEZI</name>
<comment type="subcellular location">
    <subcellularLocation>
        <location evidence="1">Nucleus</location>
    </subcellularLocation>
</comment>
<accession>A0AAN7CUB8</accession>
<keyword evidence="4" id="KW-0804">Transcription</keyword>
<evidence type="ECO:0000256" key="4">
    <source>
        <dbReference type="ARBA" id="ARBA00023163"/>
    </source>
</evidence>
<evidence type="ECO:0000259" key="7">
    <source>
        <dbReference type="PROSITE" id="PS00463"/>
    </source>
</evidence>
<dbReference type="PROSITE" id="PS00463">
    <property type="entry name" value="ZN2_CY6_FUNGAL_1"/>
    <property type="match status" value="1"/>
</dbReference>
<evidence type="ECO:0000313" key="8">
    <source>
        <dbReference type="EMBL" id="KAK4248080.1"/>
    </source>
</evidence>
<reference evidence="8" key="2">
    <citation type="submission" date="2023-05" db="EMBL/GenBank/DDBJ databases">
        <authorList>
            <consortium name="Lawrence Berkeley National Laboratory"/>
            <person name="Steindorff A."/>
            <person name="Hensen N."/>
            <person name="Bonometti L."/>
            <person name="Westerberg I."/>
            <person name="Brannstrom I.O."/>
            <person name="Guillou S."/>
            <person name="Cros-Aarteil S."/>
            <person name="Calhoun S."/>
            <person name="Haridas S."/>
            <person name="Kuo A."/>
            <person name="Mondo S."/>
            <person name="Pangilinan J."/>
            <person name="Riley R."/>
            <person name="Labutti K."/>
            <person name="Andreopoulos B."/>
            <person name="Lipzen A."/>
            <person name="Chen C."/>
            <person name="Yanf M."/>
            <person name="Daum C."/>
            <person name="Ng V."/>
            <person name="Clum A."/>
            <person name="Ohm R."/>
            <person name="Martin F."/>
            <person name="Silar P."/>
            <person name="Natvig D."/>
            <person name="Lalanne C."/>
            <person name="Gautier V."/>
            <person name="Ament-Velasquez S.L."/>
            <person name="Kruys A."/>
            <person name="Hutchinson M.I."/>
            <person name="Powell A.J."/>
            <person name="Barry K."/>
            <person name="Miller A.N."/>
            <person name="Grigoriev I.V."/>
            <person name="Debuchy R."/>
            <person name="Gladieux P."/>
            <person name="Thoren M.H."/>
            <person name="Johannesson H."/>
        </authorList>
    </citation>
    <scope>NUCLEOTIDE SEQUENCE</scope>
    <source>
        <strain evidence="8">CBS 359.72</strain>
    </source>
</reference>
<feature type="region of interest" description="Disordered" evidence="6">
    <location>
        <begin position="88"/>
        <end position="143"/>
    </location>
</feature>